<evidence type="ECO:0000256" key="1">
    <source>
        <dbReference type="SAM" id="MobiDB-lite"/>
    </source>
</evidence>
<dbReference type="AlphaFoldDB" id="A0AA39CRE7"/>
<sequence length="252" mass="27407">MRTESVDLENRKETDGGNGRAHDALNDVMIFGSVASRSCTSSRLGPNAVTESRVRASPSSEIPALVEPKEDINMEALAPPTEREAGAEAESDAKAQAGEWRLDEYMSALPSPPHVYLAQKFHFQHASLVPIPLRPHRVRASATSEKICSSESVEIDIRPVSQGTYWLHPHPLKSHPIAGDLLNQASEQESVAVDVQKQHHSKTDSNNRSAGKSALAEVCRPDSTTLGADGLTRTLEKESPYNQEALQSRTNA</sequence>
<reference evidence="2" key="1">
    <citation type="submission" date="2022-10" db="EMBL/GenBank/DDBJ databases">
        <title>Culturing micro-colonial fungi from biological soil crusts in the Mojave desert and describing Neophaeococcomyces mojavensis, and introducing the new genera and species Taxawa tesnikishii.</title>
        <authorList>
            <person name="Kurbessoian T."/>
            <person name="Stajich J.E."/>
        </authorList>
    </citation>
    <scope>NUCLEOTIDE SEQUENCE</scope>
    <source>
        <strain evidence="2">TK_35</strain>
    </source>
</reference>
<feature type="region of interest" description="Disordered" evidence="1">
    <location>
        <begin position="1"/>
        <end position="23"/>
    </location>
</feature>
<comment type="caution">
    <text evidence="2">The sequence shown here is derived from an EMBL/GenBank/DDBJ whole genome shotgun (WGS) entry which is preliminary data.</text>
</comment>
<organism evidence="2 3">
    <name type="scientific">Knufia peltigerae</name>
    <dbReference type="NCBI Taxonomy" id="1002370"/>
    <lineage>
        <taxon>Eukaryota</taxon>
        <taxon>Fungi</taxon>
        <taxon>Dikarya</taxon>
        <taxon>Ascomycota</taxon>
        <taxon>Pezizomycotina</taxon>
        <taxon>Eurotiomycetes</taxon>
        <taxon>Chaetothyriomycetidae</taxon>
        <taxon>Chaetothyriales</taxon>
        <taxon>Trichomeriaceae</taxon>
        <taxon>Knufia</taxon>
    </lineage>
</organism>
<feature type="region of interest" description="Disordered" evidence="1">
    <location>
        <begin position="38"/>
        <end position="72"/>
    </location>
</feature>
<name>A0AA39CRE7_9EURO</name>
<protein>
    <submittedName>
        <fullName evidence="2">Uncharacterized protein</fullName>
    </submittedName>
</protein>
<keyword evidence="3" id="KW-1185">Reference proteome</keyword>
<feature type="region of interest" description="Disordered" evidence="1">
    <location>
        <begin position="191"/>
        <end position="252"/>
    </location>
</feature>
<proteinExistence type="predicted"/>
<feature type="compositionally biased region" description="Polar residues" evidence="1">
    <location>
        <begin position="240"/>
        <end position="252"/>
    </location>
</feature>
<evidence type="ECO:0000313" key="3">
    <source>
        <dbReference type="Proteomes" id="UP001172681"/>
    </source>
</evidence>
<dbReference type="EMBL" id="JAPDRN010000150">
    <property type="protein sequence ID" value="KAJ9617870.1"/>
    <property type="molecule type" value="Genomic_DNA"/>
</dbReference>
<gene>
    <name evidence="2" type="ORF">H2204_013339</name>
</gene>
<evidence type="ECO:0000313" key="2">
    <source>
        <dbReference type="EMBL" id="KAJ9617870.1"/>
    </source>
</evidence>
<accession>A0AA39CRE7</accession>
<dbReference type="Proteomes" id="UP001172681">
    <property type="component" value="Unassembled WGS sequence"/>
</dbReference>